<gene>
    <name evidence="2" type="ORF">B0J11DRAFT_494113</name>
</gene>
<evidence type="ECO:0000313" key="3">
    <source>
        <dbReference type="Proteomes" id="UP000700596"/>
    </source>
</evidence>
<protein>
    <recommendedName>
        <fullName evidence="1">Oxidoreductase acuF-like C2H2 type zinc-finger domain-containing protein</fullName>
    </recommendedName>
</protein>
<dbReference type="InterPro" id="IPR058925">
    <property type="entry name" value="zf-C2H2_AcuF"/>
</dbReference>
<feature type="non-terminal residue" evidence="2">
    <location>
        <position position="576"/>
    </location>
</feature>
<dbReference type="Pfam" id="PF26082">
    <property type="entry name" value="zf-C2H2_AcuF"/>
    <property type="match status" value="1"/>
</dbReference>
<dbReference type="PANTHER" id="PTHR35391:SF7">
    <property type="entry name" value="C2H2-TYPE DOMAIN-CONTAINING PROTEIN"/>
    <property type="match status" value="1"/>
</dbReference>
<dbReference type="Proteomes" id="UP000700596">
    <property type="component" value="Unassembled WGS sequence"/>
</dbReference>
<evidence type="ECO:0000259" key="1">
    <source>
        <dbReference type="Pfam" id="PF26082"/>
    </source>
</evidence>
<dbReference type="Gene3D" id="3.30.40.10">
    <property type="entry name" value="Zinc/RING finger domain, C3HC4 (zinc finger)"/>
    <property type="match status" value="1"/>
</dbReference>
<dbReference type="AlphaFoldDB" id="A0A9P9DDB9"/>
<feature type="domain" description="Oxidoreductase acuF-like C2H2 type zinc-finger" evidence="1">
    <location>
        <begin position="193"/>
        <end position="221"/>
    </location>
</feature>
<dbReference type="OrthoDB" id="20872at2759"/>
<dbReference type="EMBL" id="JAGMWT010000014">
    <property type="protein sequence ID" value="KAH7116726.1"/>
    <property type="molecule type" value="Genomic_DNA"/>
</dbReference>
<dbReference type="InterPro" id="IPR013083">
    <property type="entry name" value="Znf_RING/FYVE/PHD"/>
</dbReference>
<keyword evidence="3" id="KW-1185">Reference proteome</keyword>
<accession>A0A9P9DDB9</accession>
<reference evidence="2" key="1">
    <citation type="journal article" date="2021" name="Nat. Commun.">
        <title>Genetic determinants of endophytism in the Arabidopsis root mycobiome.</title>
        <authorList>
            <person name="Mesny F."/>
            <person name="Miyauchi S."/>
            <person name="Thiergart T."/>
            <person name="Pickel B."/>
            <person name="Atanasova L."/>
            <person name="Karlsson M."/>
            <person name="Huettel B."/>
            <person name="Barry K.W."/>
            <person name="Haridas S."/>
            <person name="Chen C."/>
            <person name="Bauer D."/>
            <person name="Andreopoulos W."/>
            <person name="Pangilinan J."/>
            <person name="LaButti K."/>
            <person name="Riley R."/>
            <person name="Lipzen A."/>
            <person name="Clum A."/>
            <person name="Drula E."/>
            <person name="Henrissat B."/>
            <person name="Kohler A."/>
            <person name="Grigoriev I.V."/>
            <person name="Martin F.M."/>
            <person name="Hacquard S."/>
        </authorList>
    </citation>
    <scope>NUCLEOTIDE SEQUENCE</scope>
    <source>
        <strain evidence="2">MPI-CAGE-CH-0243</strain>
    </source>
</reference>
<dbReference type="PANTHER" id="PTHR35391">
    <property type="entry name" value="C2H2-TYPE DOMAIN-CONTAINING PROTEIN-RELATED"/>
    <property type="match status" value="1"/>
</dbReference>
<comment type="caution">
    <text evidence="2">The sequence shown here is derived from an EMBL/GenBank/DDBJ whole genome shotgun (WGS) entry which is preliminary data.</text>
</comment>
<proteinExistence type="predicted"/>
<evidence type="ECO:0000313" key="2">
    <source>
        <dbReference type="EMBL" id="KAH7116726.1"/>
    </source>
</evidence>
<name>A0A9P9DDB9_9PLEO</name>
<organism evidence="2 3">
    <name type="scientific">Dendryphion nanum</name>
    <dbReference type="NCBI Taxonomy" id="256645"/>
    <lineage>
        <taxon>Eukaryota</taxon>
        <taxon>Fungi</taxon>
        <taxon>Dikarya</taxon>
        <taxon>Ascomycota</taxon>
        <taxon>Pezizomycotina</taxon>
        <taxon>Dothideomycetes</taxon>
        <taxon>Pleosporomycetidae</taxon>
        <taxon>Pleosporales</taxon>
        <taxon>Torulaceae</taxon>
        <taxon>Dendryphion</taxon>
    </lineage>
</organism>
<sequence>MIRATNLQVLYDQTKWLIDENASDSGSDSEGSSDEGQSTQVEIILEDIKMYTQCLVDLNIALECPAVDPDFVERGIHIDRLETRNAHDYYSDLIVAKYPEANIDLVECLGKANWERFQRMQIERANNLQSYKPIVATFEQSAVSKSEFRDSGLGTSVPAQTSTYAQTIISFMTSLSGGKHLQIPPIPLEGKNGQPFECLACGRDVLVQTNREWRKHLFNDLQPYSCFYPSCTFSSIPFLNRQTWSAHLELEHEFGPDWMSKTCPLCQSATGSGKSTILVHFSRHMEDCSLSALPRGIYSENNSETDSKYTSDDESHISATADEISKQGEIALSGAALKCVCNNTDIMVAVITCPQCLTVQHVDCYYGPGNVERKTIRDHTHMCVDCDPRKIPFTQHKRFSGERYMGQHAIQNSSHGYDQQILSKIELEQPLKTAASSSRVVDHLDDLAQPKSLLYPDPPQTSQSVYQDNLREVMSNNLSHTKGLLKSPIIHQPVYSDPQASNPKEPQHPHDPSDLIVCHPCKSVHESEFCNAQRPCSICEHRGIVCHDKSPNFLGHSPFRCTECDLDFKSQKSLES</sequence>